<dbReference type="GO" id="GO:0003676">
    <property type="term" value="F:nucleic acid binding"/>
    <property type="evidence" value="ECO:0007669"/>
    <property type="project" value="InterPro"/>
</dbReference>
<feature type="compositionally biased region" description="Basic and acidic residues" evidence="2">
    <location>
        <begin position="143"/>
        <end position="154"/>
    </location>
</feature>
<dbReference type="InterPro" id="IPR036875">
    <property type="entry name" value="Znf_CCHC_sf"/>
</dbReference>
<feature type="region of interest" description="Disordered" evidence="2">
    <location>
        <begin position="137"/>
        <end position="156"/>
    </location>
</feature>
<dbReference type="Gene3D" id="4.10.60.10">
    <property type="entry name" value="Zinc finger, CCHC-type"/>
    <property type="match status" value="1"/>
</dbReference>
<keyword evidence="1" id="KW-0862">Zinc</keyword>
<proteinExistence type="predicted"/>
<organism evidence="4 5">
    <name type="scientific">Polarella glacialis</name>
    <name type="common">Dinoflagellate</name>
    <dbReference type="NCBI Taxonomy" id="89957"/>
    <lineage>
        <taxon>Eukaryota</taxon>
        <taxon>Sar</taxon>
        <taxon>Alveolata</taxon>
        <taxon>Dinophyceae</taxon>
        <taxon>Suessiales</taxon>
        <taxon>Suessiaceae</taxon>
        <taxon>Polarella</taxon>
    </lineage>
</organism>
<gene>
    <name evidence="4" type="ORF">PGLA2088_LOCUS30666</name>
</gene>
<feature type="compositionally biased region" description="Acidic residues" evidence="2">
    <location>
        <begin position="288"/>
        <end position="300"/>
    </location>
</feature>
<evidence type="ECO:0000256" key="2">
    <source>
        <dbReference type="SAM" id="MobiDB-lite"/>
    </source>
</evidence>
<feature type="domain" description="CCHC-type" evidence="3">
    <location>
        <begin position="192"/>
        <end position="206"/>
    </location>
</feature>
<feature type="region of interest" description="Disordered" evidence="2">
    <location>
        <begin position="283"/>
        <end position="311"/>
    </location>
</feature>
<evidence type="ECO:0000313" key="4">
    <source>
        <dbReference type="EMBL" id="CAE8698306.1"/>
    </source>
</evidence>
<dbReference type="AlphaFoldDB" id="A0A813KEI6"/>
<comment type="caution">
    <text evidence="4">The sequence shown here is derived from an EMBL/GenBank/DDBJ whole genome shotgun (WGS) entry which is preliminary data.</text>
</comment>
<dbReference type="SMART" id="SM00343">
    <property type="entry name" value="ZnF_C2HC"/>
    <property type="match status" value="2"/>
</dbReference>
<reference evidence="4" key="1">
    <citation type="submission" date="2021-02" db="EMBL/GenBank/DDBJ databases">
        <authorList>
            <person name="Dougan E. K."/>
            <person name="Rhodes N."/>
            <person name="Thang M."/>
            <person name="Chan C."/>
        </authorList>
    </citation>
    <scope>NUCLEOTIDE SEQUENCE</scope>
</reference>
<dbReference type="GO" id="GO:0008270">
    <property type="term" value="F:zinc ion binding"/>
    <property type="evidence" value="ECO:0007669"/>
    <property type="project" value="UniProtKB-KW"/>
</dbReference>
<dbReference type="InterPro" id="IPR001878">
    <property type="entry name" value="Znf_CCHC"/>
</dbReference>
<accession>A0A813KEI6</accession>
<dbReference type="Proteomes" id="UP000626109">
    <property type="component" value="Unassembled WGS sequence"/>
</dbReference>
<keyword evidence="1" id="KW-0479">Metal-binding</keyword>
<keyword evidence="1" id="KW-0863">Zinc-finger</keyword>
<evidence type="ECO:0000259" key="3">
    <source>
        <dbReference type="PROSITE" id="PS50158"/>
    </source>
</evidence>
<dbReference type="PROSITE" id="PS50158">
    <property type="entry name" value="ZF_CCHC"/>
    <property type="match status" value="1"/>
</dbReference>
<evidence type="ECO:0000256" key="1">
    <source>
        <dbReference type="PROSITE-ProRule" id="PRU00047"/>
    </source>
</evidence>
<sequence length="318" mass="36012">MAGRIIYRILAALCNGKAKVAVRSVGDEDGWEAWRILSQTYRPNVEDRHVAMLDGLLNPDWKDVPPKDFWEEFLKWEHAVTDYEQQSGDQMADRRYAPEQVADKIRSLDIGKDYRRLREKLQYWLVRLVRYDHAGLPLGQEEPPQHRLQDEPRPVHQPADPMDLFTAFGKGKGKGKQKGKGKSKGKPFTGTCYLCGRQGHRGMECPWAMRTAPAGDEAEEEVSEDYWGPQCWTCWGYGHRAAHCGNNRVPVSYVDFGGDDEAVRGTLGRHLSAVYQGVPQEVCAENPAGEDEDPSDEEFGDGPSKKELGSVRRRILEI</sequence>
<evidence type="ECO:0000313" key="5">
    <source>
        <dbReference type="Proteomes" id="UP000626109"/>
    </source>
</evidence>
<name>A0A813KEI6_POLGL</name>
<dbReference type="SUPFAM" id="SSF57756">
    <property type="entry name" value="Retrovirus zinc finger-like domains"/>
    <property type="match status" value="1"/>
</dbReference>
<protein>
    <recommendedName>
        <fullName evidence="3">CCHC-type domain-containing protein</fullName>
    </recommendedName>
</protein>
<dbReference type="EMBL" id="CAJNNW010028925">
    <property type="protein sequence ID" value="CAE8698306.1"/>
    <property type="molecule type" value="Genomic_DNA"/>
</dbReference>